<dbReference type="PRINTS" id="PR00111">
    <property type="entry name" value="ABHYDROLASE"/>
</dbReference>
<dbReference type="AlphaFoldDB" id="A0A102K5U7"/>
<dbReference type="PANTHER" id="PTHR43689:SF8">
    <property type="entry name" value="ALPHA_BETA-HYDROLASES SUPERFAMILY PROTEIN"/>
    <property type="match status" value="1"/>
</dbReference>
<evidence type="ECO:0000313" key="3">
    <source>
        <dbReference type="Proteomes" id="UP000065521"/>
    </source>
</evidence>
<accession>A0A102K5U7</accession>
<proteinExistence type="predicted"/>
<dbReference type="RefSeq" id="WP_059633859.1">
    <property type="nucleotide sequence ID" value="NZ_LOTK01000044.1"/>
</dbReference>
<feature type="domain" description="AB hydrolase-1" evidence="1">
    <location>
        <begin position="57"/>
        <end position="296"/>
    </location>
</feature>
<evidence type="ECO:0000259" key="1">
    <source>
        <dbReference type="Pfam" id="PF12697"/>
    </source>
</evidence>
<dbReference type="Proteomes" id="UP000065521">
    <property type="component" value="Unassembled WGS sequence"/>
</dbReference>
<dbReference type="PANTHER" id="PTHR43689">
    <property type="entry name" value="HYDROLASE"/>
    <property type="match status" value="1"/>
</dbReference>
<dbReference type="SUPFAM" id="SSF53474">
    <property type="entry name" value="alpha/beta-Hydrolases"/>
    <property type="match status" value="1"/>
</dbReference>
<name>A0A102K5U7_9BURK</name>
<protein>
    <submittedName>
        <fullName evidence="2">Lysophospholipase</fullName>
    </submittedName>
</protein>
<dbReference type="InterPro" id="IPR000073">
    <property type="entry name" value="AB_hydrolase_1"/>
</dbReference>
<reference evidence="2 3" key="1">
    <citation type="submission" date="2015-11" db="EMBL/GenBank/DDBJ databases">
        <title>Expanding the genomic diversity of Burkholderia species for the development of highly accurate diagnostics.</title>
        <authorList>
            <person name="Sahl J."/>
            <person name="Keim P."/>
            <person name="Wagner D."/>
        </authorList>
    </citation>
    <scope>NUCLEOTIDE SEQUENCE [LARGE SCALE GENOMIC DNA]</scope>
    <source>
        <strain evidence="2 3">RF32-BP4</strain>
    </source>
</reference>
<dbReference type="InterPro" id="IPR029058">
    <property type="entry name" value="AB_hydrolase_fold"/>
</dbReference>
<organism evidence="2 3">
    <name type="scientific">Burkholderia ubonensis</name>
    <dbReference type="NCBI Taxonomy" id="101571"/>
    <lineage>
        <taxon>Bacteria</taxon>
        <taxon>Pseudomonadati</taxon>
        <taxon>Pseudomonadota</taxon>
        <taxon>Betaproteobacteria</taxon>
        <taxon>Burkholderiales</taxon>
        <taxon>Burkholderiaceae</taxon>
        <taxon>Burkholderia</taxon>
        <taxon>Burkholderia cepacia complex</taxon>
    </lineage>
</organism>
<comment type="caution">
    <text evidence="2">The sequence shown here is derived from an EMBL/GenBank/DDBJ whole genome shotgun (WGS) entry which is preliminary data.</text>
</comment>
<dbReference type="Pfam" id="PF12697">
    <property type="entry name" value="Abhydrolase_6"/>
    <property type="match status" value="1"/>
</dbReference>
<dbReference type="EMBL" id="LOTN01000034">
    <property type="protein sequence ID" value="KUZ89664.1"/>
    <property type="molecule type" value="Genomic_DNA"/>
</dbReference>
<dbReference type="Gene3D" id="3.40.50.1820">
    <property type="entry name" value="alpha/beta hydrolase"/>
    <property type="match status" value="1"/>
</dbReference>
<sequence>MFSDSYETQTCWLRYQPHFPLHARIDAATAPREAWHEWRGAAIHVDRFDAPDAALTVMLVHGAGGYGRLFAPLGRLLHRAGHNVIAPDLPGYGLTRSPHTLVRYPVWVDLICDLARAEHARTGQRVAFFGGSLGGYLAYLCAARLGPDIAAGVIATTLADPRTPLVRRQFARNGLVRHGMMPLLPLAARLAGGLRLPVKWFTRMGAMANDDALNRIVAADPCGGNVRVPIAFMASIFAVRPDIEPEQFDVCPVLLVHPAADRWTPIESSLPFFTRLRAPKQLVMLDGCGHFPVEMPGIGQLEAAALAFLDEIAKSRPAIRRRKSESCRGQ</sequence>
<evidence type="ECO:0000313" key="2">
    <source>
        <dbReference type="EMBL" id="KUZ89664.1"/>
    </source>
</evidence>
<gene>
    <name evidence="2" type="ORF">WI38_16025</name>
</gene>